<dbReference type="AlphaFoldDB" id="A0A9E7HYC7"/>
<dbReference type="GO" id="GO:0015211">
    <property type="term" value="F:purine nucleoside transmembrane transporter activity"/>
    <property type="evidence" value="ECO:0007669"/>
    <property type="project" value="InterPro"/>
</dbReference>
<feature type="transmembrane region" description="Helical" evidence="9">
    <location>
        <begin position="215"/>
        <end position="236"/>
    </location>
</feature>
<keyword evidence="3" id="KW-0813">Transport</keyword>
<evidence type="ECO:0000256" key="8">
    <source>
        <dbReference type="SAM" id="MobiDB-lite"/>
    </source>
</evidence>
<evidence type="ECO:0000313" key="11">
    <source>
        <dbReference type="Proteomes" id="UP001055439"/>
    </source>
</evidence>
<keyword evidence="7 9" id="KW-0472">Membrane</keyword>
<evidence type="ECO:0000256" key="5">
    <source>
        <dbReference type="ARBA" id="ARBA00022737"/>
    </source>
</evidence>
<dbReference type="Pfam" id="PF16913">
    <property type="entry name" value="PUNUT"/>
    <property type="match status" value="1"/>
</dbReference>
<evidence type="ECO:0000256" key="9">
    <source>
        <dbReference type="SAM" id="Phobius"/>
    </source>
</evidence>
<dbReference type="Pfam" id="PF00153">
    <property type="entry name" value="Mito_carr"/>
    <property type="match status" value="3"/>
</dbReference>
<evidence type="ECO:0000256" key="7">
    <source>
        <dbReference type="ARBA" id="ARBA00023136"/>
    </source>
</evidence>
<protein>
    <submittedName>
        <fullName evidence="10">Triose-phosphate Transporter family</fullName>
    </submittedName>
</protein>
<evidence type="ECO:0000256" key="3">
    <source>
        <dbReference type="ARBA" id="ARBA00022448"/>
    </source>
</evidence>
<evidence type="ECO:0000256" key="4">
    <source>
        <dbReference type="ARBA" id="ARBA00022692"/>
    </source>
</evidence>
<evidence type="ECO:0000313" key="10">
    <source>
        <dbReference type="EMBL" id="URE42255.1"/>
    </source>
</evidence>
<feature type="transmembrane region" description="Helical" evidence="9">
    <location>
        <begin position="369"/>
        <end position="391"/>
    </location>
</feature>
<proteinExistence type="inferred from homology"/>
<dbReference type="InterPro" id="IPR023395">
    <property type="entry name" value="MCP_dom_sf"/>
</dbReference>
<keyword evidence="11" id="KW-1185">Reference proteome</keyword>
<comment type="subcellular location">
    <subcellularLocation>
        <location evidence="1">Membrane</location>
        <topology evidence="1">Multi-pass membrane protein</topology>
    </subcellularLocation>
</comment>
<feature type="transmembrane region" description="Helical" evidence="9">
    <location>
        <begin position="638"/>
        <end position="656"/>
    </location>
</feature>
<dbReference type="EMBL" id="CP097511">
    <property type="protein sequence ID" value="URE42255.1"/>
    <property type="molecule type" value="Genomic_DNA"/>
</dbReference>
<sequence>MEFWPEFLASSWGKEFVAGGVGGMAGVISGYPLDTLRIRLQQPPAPSTAGPRRPPSALGLLRSILASEGPAALYRGMAAPLASVTFQNAMVFQVYAVLSRAFDSKNMNEPPSYGSVALSGFGTGALQSLILSPVELVKIRLQLQMIGNKGHQHGRLGPLSMAKEIKKKEGIRGLYRGLSITVLRDAPAHGVYFWTYEYVREQLHPGCHKTGQESLGTMLIAGGLAGVASWICCYPLDVVKSRLQAQSKPQAGQPPPKYLGIVDCIRKSVKEEGVAVLFRGLGTAVTRAFVVNGAIFSAYELALRVKTKEWQLLLVIVVSKHYEDDSNCRTHDKTFCQMEGGQGSAGPTKDSIPSNETPPPPSKLRHWRWWLMVALNIFFVLAGQTVAVLLGRLYFNEGGNSKWMATIVQSAGFPVLFIPLLLYPSPPASTATVAYIVKVAVTCICLGLILAGDNLMYSYGLLYLPVSTYSLICATQLAFNAVFAYFINSQKFTSPILNSVVLLTFSAALLGAQSDSEDSANVPKGKYPLGFVLTLGASATYSLILCLTQLAFQKVLKSETFSVVLWMLICTSFVATIATVVGLFASGESSGLHQEMEVYGKGKVSYLMTLIWTAVAWQVSSVGVVGLVFVVSSLFSNAVSTLALPLVPIFAVVFFHDKMEGVKIIAMLIAIWGFVSYIYHHYLDDKKTKRAIAIDAE</sequence>
<dbReference type="PANTHER" id="PTHR31376:SF2">
    <property type="entry name" value="PURINE PERMEASE 11-RELATED"/>
    <property type="match status" value="1"/>
</dbReference>
<feature type="transmembrane region" description="Helical" evidence="9">
    <location>
        <begin position="469"/>
        <end position="488"/>
    </location>
</feature>
<dbReference type="SUPFAM" id="SSF103506">
    <property type="entry name" value="Mitochondrial carrier"/>
    <property type="match status" value="1"/>
</dbReference>
<name>A0A9E7HYC7_9LILI</name>
<feature type="transmembrane region" description="Helical" evidence="9">
    <location>
        <begin position="606"/>
        <end position="631"/>
    </location>
</feature>
<dbReference type="Proteomes" id="UP001055439">
    <property type="component" value="Chromosome 9"/>
</dbReference>
<feature type="transmembrane region" description="Helical" evidence="9">
    <location>
        <begin position="495"/>
        <end position="512"/>
    </location>
</feature>
<feature type="transmembrane region" description="Helical" evidence="9">
    <location>
        <begin position="532"/>
        <end position="552"/>
    </location>
</feature>
<feature type="region of interest" description="Disordered" evidence="8">
    <location>
        <begin position="337"/>
        <end position="361"/>
    </location>
</feature>
<feature type="transmembrane region" description="Helical" evidence="9">
    <location>
        <begin position="564"/>
        <end position="586"/>
    </location>
</feature>
<feature type="transmembrane region" description="Helical" evidence="9">
    <location>
        <begin position="662"/>
        <end position="680"/>
    </location>
</feature>
<dbReference type="PANTHER" id="PTHR31376">
    <property type="entry name" value="OS09G0467300 PROTEIN-RELATED"/>
    <property type="match status" value="1"/>
</dbReference>
<keyword evidence="5" id="KW-0677">Repeat</keyword>
<dbReference type="OrthoDB" id="1907510at2759"/>
<gene>
    <name evidence="10" type="ORF">MUK42_14578</name>
</gene>
<dbReference type="Gene3D" id="1.50.40.10">
    <property type="entry name" value="Mitochondrial carrier domain"/>
    <property type="match status" value="1"/>
</dbReference>
<feature type="transmembrane region" description="Helical" evidence="9">
    <location>
        <begin position="435"/>
        <end position="457"/>
    </location>
</feature>
<evidence type="ECO:0000256" key="1">
    <source>
        <dbReference type="ARBA" id="ARBA00004141"/>
    </source>
</evidence>
<keyword evidence="4 9" id="KW-0812">Transmembrane</keyword>
<dbReference type="PRINTS" id="PR00926">
    <property type="entry name" value="MITOCARRIER"/>
</dbReference>
<dbReference type="GO" id="GO:0005345">
    <property type="term" value="F:purine nucleobase transmembrane transporter activity"/>
    <property type="evidence" value="ECO:0007669"/>
    <property type="project" value="UniProtKB-ARBA"/>
</dbReference>
<feature type="transmembrane region" description="Helical" evidence="9">
    <location>
        <begin position="403"/>
        <end position="423"/>
    </location>
</feature>
<evidence type="ECO:0000256" key="2">
    <source>
        <dbReference type="ARBA" id="ARBA00006213"/>
    </source>
</evidence>
<accession>A0A9E7HYC7</accession>
<dbReference type="InterPro" id="IPR002067">
    <property type="entry name" value="MCP"/>
</dbReference>
<dbReference type="InterPro" id="IPR030182">
    <property type="entry name" value="PUP_plant"/>
</dbReference>
<evidence type="ECO:0000256" key="6">
    <source>
        <dbReference type="ARBA" id="ARBA00022989"/>
    </source>
</evidence>
<comment type="similarity">
    <text evidence="2">Belongs to the purine permeases (TC 2.A.7.14) family.</text>
</comment>
<dbReference type="InterPro" id="IPR018108">
    <property type="entry name" value="MCP_transmembrane"/>
</dbReference>
<reference evidence="10" key="1">
    <citation type="submission" date="2022-05" db="EMBL/GenBank/DDBJ databases">
        <title>The Musa troglodytarum L. genome provides insights into the mechanism of non-climacteric behaviour and enrichment of carotenoids.</title>
        <authorList>
            <person name="Wang J."/>
        </authorList>
    </citation>
    <scope>NUCLEOTIDE SEQUENCE</scope>
    <source>
        <tissue evidence="10">Leaf</tissue>
    </source>
</reference>
<keyword evidence="6 9" id="KW-1133">Transmembrane helix</keyword>
<dbReference type="GO" id="GO:0016020">
    <property type="term" value="C:membrane"/>
    <property type="evidence" value="ECO:0007669"/>
    <property type="project" value="UniProtKB-SubCell"/>
</dbReference>
<organism evidence="10 11">
    <name type="scientific">Musa troglodytarum</name>
    <name type="common">fe'i banana</name>
    <dbReference type="NCBI Taxonomy" id="320322"/>
    <lineage>
        <taxon>Eukaryota</taxon>
        <taxon>Viridiplantae</taxon>
        <taxon>Streptophyta</taxon>
        <taxon>Embryophyta</taxon>
        <taxon>Tracheophyta</taxon>
        <taxon>Spermatophyta</taxon>
        <taxon>Magnoliopsida</taxon>
        <taxon>Liliopsida</taxon>
        <taxon>Zingiberales</taxon>
        <taxon>Musaceae</taxon>
        <taxon>Musa</taxon>
    </lineage>
</organism>